<keyword evidence="2" id="KW-1185">Reference proteome</keyword>
<comment type="caution">
    <text evidence="1">The sequence shown here is derived from an EMBL/GenBank/DDBJ whole genome shotgun (WGS) entry which is preliminary data.</text>
</comment>
<organism evidence="1 2">
    <name type="scientific">Persea americana</name>
    <name type="common">Avocado</name>
    <dbReference type="NCBI Taxonomy" id="3435"/>
    <lineage>
        <taxon>Eukaryota</taxon>
        <taxon>Viridiplantae</taxon>
        <taxon>Streptophyta</taxon>
        <taxon>Embryophyta</taxon>
        <taxon>Tracheophyta</taxon>
        <taxon>Spermatophyta</taxon>
        <taxon>Magnoliopsida</taxon>
        <taxon>Magnoliidae</taxon>
        <taxon>Laurales</taxon>
        <taxon>Lauraceae</taxon>
        <taxon>Persea</taxon>
    </lineage>
</organism>
<name>A0ACC2KC25_PERAE</name>
<reference evidence="1 2" key="1">
    <citation type="journal article" date="2022" name="Hortic Res">
        <title>A haplotype resolved chromosomal level avocado genome allows analysis of novel avocado genes.</title>
        <authorList>
            <person name="Nath O."/>
            <person name="Fletcher S.J."/>
            <person name="Hayward A."/>
            <person name="Shaw L.M."/>
            <person name="Masouleh A.K."/>
            <person name="Furtado A."/>
            <person name="Henry R.J."/>
            <person name="Mitter N."/>
        </authorList>
    </citation>
    <scope>NUCLEOTIDE SEQUENCE [LARGE SCALE GENOMIC DNA]</scope>
    <source>
        <strain evidence="2">cv. Hass</strain>
    </source>
</reference>
<accession>A0ACC2KC25</accession>
<evidence type="ECO:0000313" key="2">
    <source>
        <dbReference type="Proteomes" id="UP001234297"/>
    </source>
</evidence>
<gene>
    <name evidence="1" type="ORF">MRB53_014817</name>
</gene>
<dbReference type="EMBL" id="CM056812">
    <property type="protein sequence ID" value="KAJ8618631.1"/>
    <property type="molecule type" value="Genomic_DNA"/>
</dbReference>
<sequence length="330" mass="37557">MSRMSISSSSISNLECFLECTTPTVSSQLLPKSCIRDLNSLWLPVEKEMVEYFTLRDLWDRYDEWSAYGAGVPIVLNSGETVVQYYAPYLSAIQIYTSKSFTNLRNLREESDVGEFESDSWSDDSESGKLSRSLSNNSSRGWDAASEDSCFDQEGFWPMRDRIGYVYAEYFEKCAPCGRIPLMDKINELSRTHPGLMSFKSFDISPASWMAVSWYPIYHIPMGRNVRDLSACFLTYHTLSSSFQDNLPEGKEICSSEDGIGERKCEGESSSISLPPFGLATYKVQGNLWINPETTDHGRIISLTSAADSWLKQLRVEHHHDYNYFSSRLM</sequence>
<proteinExistence type="predicted"/>
<dbReference type="Proteomes" id="UP001234297">
    <property type="component" value="Chromosome 4"/>
</dbReference>
<evidence type="ECO:0000313" key="1">
    <source>
        <dbReference type="EMBL" id="KAJ8618631.1"/>
    </source>
</evidence>
<protein>
    <submittedName>
        <fullName evidence="1">Uncharacterized protein</fullName>
    </submittedName>
</protein>